<sequence>MIGEERPIGIKLTNPGNVDWFYGGGLPAYASIEEALATVPGALRMGKTVGILIDGIIVEYWFKDGIADEDLVIKAAGGSGSVDAYTKAQADTKFQIKGDYLTGVTSNDVIDALGYVPLSGYSVDLSGYYTKVQSDAKYLTGFAVDLSGYYTKSQSDAKYLTGYTVDLSDYYNKSAADTRYQFKGNYLTGLTSTDVTVALGYTPVSGLTNYYTKAQSDAKYLGTGYTPDLSNVYTKSQSDAKYLTGYTVDFNNYYDKTTSDSKFLTGVTKSQVTTALGYTPASGSTTLAGYGVASGDTLFDGRFLPLNTDLNTETQKALNLMTSPNKVQSFGANVYEMTTTMTVVTQQFKTLALTPVTSATTLYGVTFYQSGQGVYTANNENSISLYSYSGGVLTKVATTGNVPTLWSNSANTFVNIYFTAPYNAAPGMYFLGMLFCASSTTTAPTIACAPTLLNAAISNANLPNNTKLYGTILAQTTAPATINMSSVNGSTARIWTAMF</sequence>
<accession>A0A3E2NM06</accession>
<dbReference type="AlphaFoldDB" id="A0A3E2NM06"/>
<evidence type="ECO:0000313" key="1">
    <source>
        <dbReference type="EMBL" id="RFZ82002.1"/>
    </source>
</evidence>
<comment type="caution">
    <text evidence="1">The sequence shown here is derived from an EMBL/GenBank/DDBJ whole genome shotgun (WGS) entry which is preliminary data.</text>
</comment>
<dbReference type="OrthoDB" id="800106at2"/>
<protein>
    <submittedName>
        <fullName evidence="1">Uncharacterized protein</fullName>
    </submittedName>
</protein>
<dbReference type="Proteomes" id="UP000260823">
    <property type="component" value="Unassembled WGS sequence"/>
</dbReference>
<dbReference type="EMBL" id="QWDE01000003">
    <property type="protein sequence ID" value="RFZ82002.1"/>
    <property type="molecule type" value="Genomic_DNA"/>
</dbReference>
<organism evidence="1 2">
    <name type="scientific">Mucilaginibacter terrenus</name>
    <dbReference type="NCBI Taxonomy" id="2482727"/>
    <lineage>
        <taxon>Bacteria</taxon>
        <taxon>Pseudomonadati</taxon>
        <taxon>Bacteroidota</taxon>
        <taxon>Sphingobacteriia</taxon>
        <taxon>Sphingobacteriales</taxon>
        <taxon>Sphingobacteriaceae</taxon>
        <taxon>Mucilaginibacter</taxon>
    </lineage>
</organism>
<dbReference type="RefSeq" id="WP_117384028.1">
    <property type="nucleotide sequence ID" value="NZ_QWDE01000003.1"/>
</dbReference>
<reference evidence="1 2" key="1">
    <citation type="submission" date="2018-08" db="EMBL/GenBank/DDBJ databases">
        <title>Mucilaginibacter terrae sp. nov., isolated from manganese diggings.</title>
        <authorList>
            <person name="Huang Y."/>
            <person name="Zhou Z."/>
        </authorList>
    </citation>
    <scope>NUCLEOTIDE SEQUENCE [LARGE SCALE GENOMIC DNA]</scope>
    <source>
        <strain evidence="1 2">ZH6</strain>
    </source>
</reference>
<keyword evidence="2" id="KW-1185">Reference proteome</keyword>
<proteinExistence type="predicted"/>
<name>A0A3E2NM06_9SPHI</name>
<evidence type="ECO:0000313" key="2">
    <source>
        <dbReference type="Proteomes" id="UP000260823"/>
    </source>
</evidence>
<gene>
    <name evidence="1" type="ORF">DYU05_15340</name>
</gene>